<reference evidence="5 6" key="1">
    <citation type="submission" date="2009-02" db="EMBL/GenBank/DDBJ databases">
        <authorList>
            <person name="Fulton L."/>
            <person name="Clifton S."/>
            <person name="Fulton B."/>
            <person name="Xu J."/>
            <person name="Minx P."/>
            <person name="Pepin K.H."/>
            <person name="Johnson M."/>
            <person name="Bhonagiri V."/>
            <person name="Nash W.E."/>
            <person name="Mardis E.R."/>
            <person name="Wilson R.K."/>
        </authorList>
    </citation>
    <scope>NUCLEOTIDE SEQUENCE [LARGE SCALE GENOMIC DNA]</scope>
    <source>
        <strain evidence="5 6">DSM 16841</strain>
    </source>
</reference>
<organism evidence="5 6">
    <name type="scientific">Roseburia inulinivorans DSM 16841</name>
    <dbReference type="NCBI Taxonomy" id="622312"/>
    <lineage>
        <taxon>Bacteria</taxon>
        <taxon>Bacillati</taxon>
        <taxon>Bacillota</taxon>
        <taxon>Clostridia</taxon>
        <taxon>Lachnospirales</taxon>
        <taxon>Lachnospiraceae</taxon>
        <taxon>Roseburia</taxon>
    </lineage>
</organism>
<dbReference type="InterPro" id="IPR018193">
    <property type="entry name" value="Glyc_kinase_flavodox-like_fold"/>
</dbReference>
<evidence type="ECO:0000256" key="4">
    <source>
        <dbReference type="PIRNR" id="PIRNR006078"/>
    </source>
</evidence>
<dbReference type="InterPro" id="IPR036129">
    <property type="entry name" value="Glycerate_kinase_sf"/>
</dbReference>
<evidence type="ECO:0000256" key="1">
    <source>
        <dbReference type="ARBA" id="ARBA00006284"/>
    </source>
</evidence>
<gene>
    <name evidence="5" type="ORF">ROSEINA2194_00863</name>
</gene>
<dbReference type="RefSeq" id="WP_007883579.1">
    <property type="nucleotide sequence ID" value="NZ_ACFY01000039.1"/>
</dbReference>
<evidence type="ECO:0000256" key="2">
    <source>
        <dbReference type="ARBA" id="ARBA00022679"/>
    </source>
</evidence>
<dbReference type="Gene3D" id="3.40.50.10350">
    <property type="entry name" value="Glycerate kinase, domain 1"/>
    <property type="match status" value="1"/>
</dbReference>
<dbReference type="AlphaFoldDB" id="C0FQ59"/>
<dbReference type="Proteomes" id="UP000003561">
    <property type="component" value="Unassembled WGS sequence"/>
</dbReference>
<name>C0FQ59_9FIRM</name>
<dbReference type="eggNOG" id="COG1929">
    <property type="taxonomic scope" value="Bacteria"/>
</dbReference>
<sequence length="404" mass="42389">MKVVVAIDSFKGSMTSMQAGNACKEGILAAACAHCGGGAAAVKGRKIAADNLDVVVKPLADGGEGTVEALVEGMNGTYEYVTVTGPMGNPVKARYGILPDQTAVMEMAEASGITLVEEPLNPWKATSTGVGEMILDAVQKGCRKFIIGIGGSATTEGGIGMLSALGYDFMDENGDRLSPVFDSLEKVVQIKNNRVPEVLKDCHFQIACDVTNPLCGARGCVYVFGAQKGVKEEEKESMDRAMQSYAACLEKFTGKKLSEIPGTGAAGGLGFAFLWGLPNVELKPGIDIVLEAVGLTNELKDADVVVTGEGCLDFQTAMGKVPVGVAKTAKNYNCKVIAFAGSVTEEAKNCNEKGIDAFFSILPGVCSLDEAMDTETAQKNMRNAAEQVFRLILACGKEKSSLHP</sequence>
<dbReference type="Pfam" id="PF02595">
    <property type="entry name" value="Gly_kinase"/>
    <property type="match status" value="1"/>
</dbReference>
<keyword evidence="2 4" id="KW-0808">Transferase</keyword>
<dbReference type="GeneID" id="75161851"/>
<reference evidence="5 6" key="2">
    <citation type="submission" date="2009-03" db="EMBL/GenBank/DDBJ databases">
        <title>Draft genome sequence of Roseburia inulinivorans (DSM 16841).</title>
        <authorList>
            <person name="Sudarsanam P."/>
            <person name="Ley R."/>
            <person name="Guruge J."/>
            <person name="Turnbaugh P.J."/>
            <person name="Mahowald M."/>
            <person name="Liep D."/>
            <person name="Gordon J."/>
        </authorList>
    </citation>
    <scope>NUCLEOTIDE SEQUENCE [LARGE SCALE GENOMIC DNA]</scope>
    <source>
        <strain evidence="5 6">DSM 16841</strain>
    </source>
</reference>
<dbReference type="GO" id="GO:0031388">
    <property type="term" value="P:organic acid phosphorylation"/>
    <property type="evidence" value="ECO:0007669"/>
    <property type="project" value="UniProtKB-UniRule"/>
</dbReference>
<comment type="similarity">
    <text evidence="1 4">Belongs to the glycerate kinase type-1 family.</text>
</comment>
<dbReference type="SUPFAM" id="SSF110738">
    <property type="entry name" value="Glycerate kinase I"/>
    <property type="match status" value="1"/>
</dbReference>
<evidence type="ECO:0000313" key="6">
    <source>
        <dbReference type="Proteomes" id="UP000003561"/>
    </source>
</evidence>
<accession>C0FQ59</accession>
<dbReference type="PANTHER" id="PTHR21599:SF0">
    <property type="entry name" value="GLYCERATE KINASE"/>
    <property type="match status" value="1"/>
</dbReference>
<dbReference type="EC" id="2.7.1.31" evidence="5"/>
<proteinExistence type="inferred from homology"/>
<dbReference type="GO" id="GO:0008887">
    <property type="term" value="F:glycerate kinase activity"/>
    <property type="evidence" value="ECO:0007669"/>
    <property type="project" value="UniProtKB-UniRule"/>
</dbReference>
<dbReference type="InterPro" id="IPR004381">
    <property type="entry name" value="Glycerate_kinase"/>
</dbReference>
<dbReference type="Gene3D" id="3.90.1510.10">
    <property type="entry name" value="Glycerate kinase, domain 2"/>
    <property type="match status" value="1"/>
</dbReference>
<protein>
    <submittedName>
        <fullName evidence="5">Glycerate kinase</fullName>
        <ecNumber evidence="5">2.7.1.31</ecNumber>
    </submittedName>
</protein>
<evidence type="ECO:0000256" key="3">
    <source>
        <dbReference type="ARBA" id="ARBA00022777"/>
    </source>
</evidence>
<dbReference type="PANTHER" id="PTHR21599">
    <property type="entry name" value="GLYCERATE KINASE"/>
    <property type="match status" value="1"/>
</dbReference>
<comment type="caution">
    <text evidence="5">The sequence shown here is derived from an EMBL/GenBank/DDBJ whole genome shotgun (WGS) entry which is preliminary data.</text>
</comment>
<keyword evidence="3 4" id="KW-0418">Kinase</keyword>
<dbReference type="NCBIfam" id="TIGR00045">
    <property type="entry name" value="glycerate kinase"/>
    <property type="match status" value="1"/>
</dbReference>
<dbReference type="PIRSF" id="PIRSF006078">
    <property type="entry name" value="GlxK"/>
    <property type="match status" value="1"/>
</dbReference>
<dbReference type="InterPro" id="IPR018197">
    <property type="entry name" value="Glycerate_kinase_RE-like"/>
</dbReference>
<dbReference type="EMBL" id="ACFY01000039">
    <property type="protein sequence ID" value="EEG95259.1"/>
    <property type="molecule type" value="Genomic_DNA"/>
</dbReference>
<evidence type="ECO:0000313" key="5">
    <source>
        <dbReference type="EMBL" id="EEG95259.1"/>
    </source>
</evidence>